<dbReference type="Proteomes" id="UP001362999">
    <property type="component" value="Unassembled WGS sequence"/>
</dbReference>
<evidence type="ECO:0008006" key="3">
    <source>
        <dbReference type="Google" id="ProtNLM"/>
    </source>
</evidence>
<gene>
    <name evidence="1" type="ORF">R3P38DRAFT_3071470</name>
</gene>
<proteinExistence type="predicted"/>
<accession>A0AAV9ZZQ4</accession>
<reference evidence="1 2" key="1">
    <citation type="journal article" date="2024" name="J Genomics">
        <title>Draft genome sequencing and assembly of Favolaschia claudopus CIRM-BRFM 2984 isolated from oak limbs.</title>
        <authorList>
            <person name="Navarro D."/>
            <person name="Drula E."/>
            <person name="Chaduli D."/>
            <person name="Cazenave R."/>
            <person name="Ahrendt S."/>
            <person name="Wang J."/>
            <person name="Lipzen A."/>
            <person name="Daum C."/>
            <person name="Barry K."/>
            <person name="Grigoriev I.V."/>
            <person name="Favel A."/>
            <person name="Rosso M.N."/>
            <person name="Martin F."/>
        </authorList>
    </citation>
    <scope>NUCLEOTIDE SEQUENCE [LARGE SCALE GENOMIC DNA]</scope>
    <source>
        <strain evidence="1 2">CIRM-BRFM 2984</strain>
    </source>
</reference>
<keyword evidence="2" id="KW-1185">Reference proteome</keyword>
<sequence>MLVLRLVRSLSFATQARLLNVLQVCRACHSLARSGASLNGYECARKPYVHALALYLHPAAAKHFLPNLRVFLLFLILGVV</sequence>
<protein>
    <recommendedName>
        <fullName evidence="3">Secreted protein</fullName>
    </recommendedName>
</protein>
<dbReference type="AlphaFoldDB" id="A0AAV9ZZQ4"/>
<comment type="caution">
    <text evidence="1">The sequence shown here is derived from an EMBL/GenBank/DDBJ whole genome shotgun (WGS) entry which is preliminary data.</text>
</comment>
<evidence type="ECO:0000313" key="1">
    <source>
        <dbReference type="EMBL" id="KAK6996532.1"/>
    </source>
</evidence>
<dbReference type="EMBL" id="JAWWNJ010000097">
    <property type="protein sequence ID" value="KAK6996532.1"/>
    <property type="molecule type" value="Genomic_DNA"/>
</dbReference>
<evidence type="ECO:0000313" key="2">
    <source>
        <dbReference type="Proteomes" id="UP001362999"/>
    </source>
</evidence>
<organism evidence="1 2">
    <name type="scientific">Favolaschia claudopus</name>
    <dbReference type="NCBI Taxonomy" id="2862362"/>
    <lineage>
        <taxon>Eukaryota</taxon>
        <taxon>Fungi</taxon>
        <taxon>Dikarya</taxon>
        <taxon>Basidiomycota</taxon>
        <taxon>Agaricomycotina</taxon>
        <taxon>Agaricomycetes</taxon>
        <taxon>Agaricomycetidae</taxon>
        <taxon>Agaricales</taxon>
        <taxon>Marasmiineae</taxon>
        <taxon>Mycenaceae</taxon>
        <taxon>Favolaschia</taxon>
    </lineage>
</organism>
<name>A0AAV9ZZQ4_9AGAR</name>